<evidence type="ECO:0000313" key="12">
    <source>
        <dbReference type="Proteomes" id="UP001596004"/>
    </source>
</evidence>
<proteinExistence type="predicted"/>
<feature type="transmembrane region" description="Helical" evidence="8">
    <location>
        <begin position="308"/>
        <end position="326"/>
    </location>
</feature>
<dbReference type="PROSITE" id="PS50893">
    <property type="entry name" value="ABC_TRANSPORTER_2"/>
    <property type="match status" value="1"/>
</dbReference>
<dbReference type="PROSITE" id="PS00211">
    <property type="entry name" value="ABC_TRANSPORTER_1"/>
    <property type="match status" value="1"/>
</dbReference>
<dbReference type="PANTHER" id="PTHR24221:SF654">
    <property type="entry name" value="ATP-BINDING CASSETTE SUB-FAMILY B MEMBER 6"/>
    <property type="match status" value="1"/>
</dbReference>
<reference evidence="12" key="1">
    <citation type="journal article" date="2019" name="Int. J. Syst. Evol. Microbiol.">
        <title>The Global Catalogue of Microorganisms (GCM) 10K type strain sequencing project: providing services to taxonomists for standard genome sequencing and annotation.</title>
        <authorList>
            <consortium name="The Broad Institute Genomics Platform"/>
            <consortium name="The Broad Institute Genome Sequencing Center for Infectious Disease"/>
            <person name="Wu L."/>
            <person name="Ma J."/>
        </authorList>
    </citation>
    <scope>NUCLEOTIDE SEQUENCE [LARGE SCALE GENOMIC DNA]</scope>
    <source>
        <strain evidence="12">CGMCC 4.7132</strain>
    </source>
</reference>
<dbReference type="PROSITE" id="PS50929">
    <property type="entry name" value="ABC_TM1F"/>
    <property type="match status" value="1"/>
</dbReference>
<keyword evidence="6 8" id="KW-0472">Membrane</keyword>
<keyword evidence="12" id="KW-1185">Reference proteome</keyword>
<evidence type="ECO:0000256" key="1">
    <source>
        <dbReference type="ARBA" id="ARBA00004651"/>
    </source>
</evidence>
<keyword evidence="2 8" id="KW-0812">Transmembrane</keyword>
<dbReference type="RefSeq" id="WP_380851459.1">
    <property type="nucleotide sequence ID" value="NZ_JBHSFP010000051.1"/>
</dbReference>
<name>A0ABV9CV22_9ACTN</name>
<dbReference type="InterPro" id="IPR039421">
    <property type="entry name" value="Type_1_exporter"/>
</dbReference>
<dbReference type="Pfam" id="PF00005">
    <property type="entry name" value="ABC_tran"/>
    <property type="match status" value="1"/>
</dbReference>
<evidence type="ECO:0000256" key="7">
    <source>
        <dbReference type="SAM" id="MobiDB-lite"/>
    </source>
</evidence>
<dbReference type="SUPFAM" id="SSF90123">
    <property type="entry name" value="ABC transporter transmembrane region"/>
    <property type="match status" value="1"/>
</dbReference>
<feature type="domain" description="ABC transmembrane type-1" evidence="10">
    <location>
        <begin position="45"/>
        <end position="331"/>
    </location>
</feature>
<feature type="transmembrane region" description="Helical" evidence="8">
    <location>
        <begin position="186"/>
        <end position="203"/>
    </location>
</feature>
<feature type="transmembrane region" description="Helical" evidence="8">
    <location>
        <begin position="162"/>
        <end position="180"/>
    </location>
</feature>
<feature type="transmembrane region" description="Helical" evidence="8">
    <location>
        <begin position="256"/>
        <end position="276"/>
    </location>
</feature>
<dbReference type="SMART" id="SM00382">
    <property type="entry name" value="AAA"/>
    <property type="match status" value="1"/>
</dbReference>
<keyword evidence="5 8" id="KW-1133">Transmembrane helix</keyword>
<keyword evidence="3" id="KW-0547">Nucleotide-binding</keyword>
<evidence type="ECO:0000256" key="4">
    <source>
        <dbReference type="ARBA" id="ARBA00022840"/>
    </source>
</evidence>
<evidence type="ECO:0000259" key="9">
    <source>
        <dbReference type="PROSITE" id="PS50893"/>
    </source>
</evidence>
<comment type="subcellular location">
    <subcellularLocation>
        <location evidence="1">Cell membrane</location>
        <topology evidence="1">Multi-pass membrane protein</topology>
    </subcellularLocation>
</comment>
<dbReference type="Pfam" id="PF00664">
    <property type="entry name" value="ABC_membrane"/>
    <property type="match status" value="1"/>
</dbReference>
<accession>A0ABV9CV22</accession>
<feature type="domain" description="ABC transporter" evidence="9">
    <location>
        <begin position="362"/>
        <end position="595"/>
    </location>
</feature>
<dbReference type="Proteomes" id="UP001596004">
    <property type="component" value="Unassembled WGS sequence"/>
</dbReference>
<protein>
    <submittedName>
        <fullName evidence="11">ABC transporter ATP-binding protein</fullName>
    </submittedName>
</protein>
<evidence type="ECO:0000259" key="10">
    <source>
        <dbReference type="PROSITE" id="PS50929"/>
    </source>
</evidence>
<dbReference type="SUPFAM" id="SSF52540">
    <property type="entry name" value="P-loop containing nucleoside triphosphate hydrolases"/>
    <property type="match status" value="1"/>
</dbReference>
<comment type="caution">
    <text evidence="11">The sequence shown here is derived from an EMBL/GenBank/DDBJ whole genome shotgun (WGS) entry which is preliminary data.</text>
</comment>
<dbReference type="CDD" id="cd07346">
    <property type="entry name" value="ABC_6TM_exporters"/>
    <property type="match status" value="1"/>
</dbReference>
<organism evidence="11 12">
    <name type="scientific">Sphaerisporangium dianthi</name>
    <dbReference type="NCBI Taxonomy" id="1436120"/>
    <lineage>
        <taxon>Bacteria</taxon>
        <taxon>Bacillati</taxon>
        <taxon>Actinomycetota</taxon>
        <taxon>Actinomycetes</taxon>
        <taxon>Streptosporangiales</taxon>
        <taxon>Streptosporangiaceae</taxon>
        <taxon>Sphaerisporangium</taxon>
    </lineage>
</organism>
<dbReference type="Gene3D" id="3.40.50.300">
    <property type="entry name" value="P-loop containing nucleotide triphosphate hydrolases"/>
    <property type="match status" value="1"/>
</dbReference>
<evidence type="ECO:0000313" key="11">
    <source>
        <dbReference type="EMBL" id="MFC4536638.1"/>
    </source>
</evidence>
<evidence type="ECO:0000256" key="2">
    <source>
        <dbReference type="ARBA" id="ARBA00022692"/>
    </source>
</evidence>
<dbReference type="InterPro" id="IPR003593">
    <property type="entry name" value="AAA+_ATPase"/>
</dbReference>
<dbReference type="EMBL" id="JBHSFP010000051">
    <property type="protein sequence ID" value="MFC4536638.1"/>
    <property type="molecule type" value="Genomic_DNA"/>
</dbReference>
<sequence length="606" mass="64432">MATTKSPRSRETAPGDGAPPAEGAAPTPRRMLLRLLRPHRAGLTAVLAFQIVGSLAGLAPLIAVVELGRILLGPGPADHGAAWTAVWIGVAGLAVRVALATAAGGVAHLVDGRLALSLRRRLARDLGRVPLGWFSRHSSGEIKGVVQNDVDQLHYLIAHTPVEATAAIVVPVASLAYLVWVDWRLTLVALIPVVLGLLLRRMLMTPARQEQGREMGQAMGRVGAAAVEFVEGIAVVKTFGGGRSAHRRYRRASEDFADFFLGYVAGSGGLASLAALVLSPPFVLLVVLTGGAALIGAGSLPPADLLPFLLLSVALTTPVAALAHGMDNIHAAERSAERIHAMLAVPPLPEPSRPAEPRGDRVEFRDVFFSYEPGRPVLRGVGLVLEPGTTTALVGPSGSGKSTLAQLLPRFHDPDAGAVLIGGADVRDIPAQRLYRAVSFVFQDVRLLRASVADNIALAVPEALPEDIVRVAQAAGIHDRIITLPKGYDSVVGDDIRLSGGEAQRLSIARALLVDAPVLVLDEAMAFADVKTEAEIRAALNALRRGRTQLVIAHRLETVTRADRIAVLDEGRVVEIGDYRELLERDGRFAEMWRVGHTRTEKGPHW</sequence>
<dbReference type="InterPro" id="IPR027417">
    <property type="entry name" value="P-loop_NTPase"/>
</dbReference>
<dbReference type="InterPro" id="IPR036640">
    <property type="entry name" value="ABC1_TM_sf"/>
</dbReference>
<evidence type="ECO:0000256" key="8">
    <source>
        <dbReference type="SAM" id="Phobius"/>
    </source>
</evidence>
<feature type="transmembrane region" description="Helical" evidence="8">
    <location>
        <begin position="282"/>
        <end position="301"/>
    </location>
</feature>
<evidence type="ECO:0000256" key="3">
    <source>
        <dbReference type="ARBA" id="ARBA00022741"/>
    </source>
</evidence>
<feature type="region of interest" description="Disordered" evidence="7">
    <location>
        <begin position="1"/>
        <end position="26"/>
    </location>
</feature>
<evidence type="ECO:0000256" key="5">
    <source>
        <dbReference type="ARBA" id="ARBA00022989"/>
    </source>
</evidence>
<feature type="transmembrane region" description="Helical" evidence="8">
    <location>
        <begin position="85"/>
        <end position="110"/>
    </location>
</feature>
<dbReference type="InterPro" id="IPR011527">
    <property type="entry name" value="ABC1_TM_dom"/>
</dbReference>
<feature type="transmembrane region" description="Helical" evidence="8">
    <location>
        <begin position="41"/>
        <end position="65"/>
    </location>
</feature>
<dbReference type="Gene3D" id="1.20.1560.10">
    <property type="entry name" value="ABC transporter type 1, transmembrane domain"/>
    <property type="match status" value="1"/>
</dbReference>
<evidence type="ECO:0000256" key="6">
    <source>
        <dbReference type="ARBA" id="ARBA00023136"/>
    </source>
</evidence>
<dbReference type="InterPro" id="IPR003439">
    <property type="entry name" value="ABC_transporter-like_ATP-bd"/>
</dbReference>
<dbReference type="GO" id="GO:0005524">
    <property type="term" value="F:ATP binding"/>
    <property type="evidence" value="ECO:0007669"/>
    <property type="project" value="UniProtKB-KW"/>
</dbReference>
<dbReference type="PANTHER" id="PTHR24221">
    <property type="entry name" value="ATP-BINDING CASSETTE SUB-FAMILY B"/>
    <property type="match status" value="1"/>
</dbReference>
<dbReference type="InterPro" id="IPR017871">
    <property type="entry name" value="ABC_transporter-like_CS"/>
</dbReference>
<keyword evidence="4 11" id="KW-0067">ATP-binding</keyword>
<feature type="compositionally biased region" description="Low complexity" evidence="7">
    <location>
        <begin position="14"/>
        <end position="26"/>
    </location>
</feature>
<gene>
    <name evidence="11" type="ORF">ACFO60_38215</name>
</gene>